<name>A0ABW0DBI2_STRFI</name>
<evidence type="ECO:0000256" key="2">
    <source>
        <dbReference type="ARBA" id="ARBA00023125"/>
    </source>
</evidence>
<evidence type="ECO:0000256" key="4">
    <source>
        <dbReference type="SAM" id="MobiDB-lite"/>
    </source>
</evidence>
<organism evidence="6 7">
    <name type="scientific">Streptomyces fimbriatus</name>
    <dbReference type="NCBI Taxonomy" id="68197"/>
    <lineage>
        <taxon>Bacteria</taxon>
        <taxon>Bacillati</taxon>
        <taxon>Actinomycetota</taxon>
        <taxon>Actinomycetes</taxon>
        <taxon>Kitasatosporales</taxon>
        <taxon>Streptomycetaceae</taxon>
        <taxon>Streptomyces</taxon>
    </lineage>
</organism>
<keyword evidence="3" id="KW-0804">Transcription</keyword>
<gene>
    <name evidence="6" type="ORF">ACFPN6_19130</name>
</gene>
<evidence type="ECO:0000259" key="5">
    <source>
        <dbReference type="PROSITE" id="PS01124"/>
    </source>
</evidence>
<dbReference type="RefSeq" id="WP_344646227.1">
    <property type="nucleotide sequence ID" value="NZ_BAAASS010000034.1"/>
</dbReference>
<dbReference type="Gene3D" id="1.10.10.60">
    <property type="entry name" value="Homeodomain-like"/>
    <property type="match status" value="1"/>
</dbReference>
<keyword evidence="2" id="KW-0238">DNA-binding</keyword>
<dbReference type="EMBL" id="JBHSKL010000024">
    <property type="protein sequence ID" value="MFC5226671.1"/>
    <property type="molecule type" value="Genomic_DNA"/>
</dbReference>
<dbReference type="InterPro" id="IPR009057">
    <property type="entry name" value="Homeodomain-like_sf"/>
</dbReference>
<feature type="region of interest" description="Disordered" evidence="4">
    <location>
        <begin position="1"/>
        <end position="24"/>
    </location>
</feature>
<evidence type="ECO:0000256" key="3">
    <source>
        <dbReference type="ARBA" id="ARBA00023163"/>
    </source>
</evidence>
<dbReference type="PANTHER" id="PTHR43280:SF32">
    <property type="entry name" value="TRANSCRIPTIONAL REGULATORY PROTEIN"/>
    <property type="match status" value="1"/>
</dbReference>
<dbReference type="Proteomes" id="UP001596156">
    <property type="component" value="Unassembled WGS sequence"/>
</dbReference>
<dbReference type="InterPro" id="IPR018060">
    <property type="entry name" value="HTH_AraC"/>
</dbReference>
<sequence length="301" mass="32891">MKKNGQVVAGRRAGGVPTVSYRPTPGRPPGLEILDLAGLAARADERERPLTVPARPSFHLVVAMRSGRLECSVDFTAYSMGAGDWLWVWPGQVLRFPDGPGEGDATVLVFPTGFPDAATAALIQNGEHIPYRLITPGKARQTALLRLLDALAEEHADLSGLPLEAYVETLGNLLSVILIRLVHLADPRRQPPSGGNEPFHLFRQAVEEGFDRTHRVEDYAAQLGYSPRTLTRATRAVLGCGAKRYIDNRVLLEAKRLLIHTSLPPAAISARIGFAYPTVFSAFFRQHTGMTPTGFRSLTKR</sequence>
<dbReference type="Pfam" id="PF12833">
    <property type="entry name" value="HTH_18"/>
    <property type="match status" value="1"/>
</dbReference>
<dbReference type="SUPFAM" id="SSF51215">
    <property type="entry name" value="Regulatory protein AraC"/>
    <property type="match status" value="1"/>
</dbReference>
<keyword evidence="1" id="KW-0805">Transcription regulation</keyword>
<evidence type="ECO:0000313" key="7">
    <source>
        <dbReference type="Proteomes" id="UP001596156"/>
    </source>
</evidence>
<dbReference type="InterPro" id="IPR037923">
    <property type="entry name" value="HTH-like"/>
</dbReference>
<comment type="caution">
    <text evidence="6">The sequence shown here is derived from an EMBL/GenBank/DDBJ whole genome shotgun (WGS) entry which is preliminary data.</text>
</comment>
<evidence type="ECO:0000256" key="1">
    <source>
        <dbReference type="ARBA" id="ARBA00023015"/>
    </source>
</evidence>
<reference evidence="7" key="1">
    <citation type="journal article" date="2019" name="Int. J. Syst. Evol. Microbiol.">
        <title>The Global Catalogue of Microorganisms (GCM) 10K type strain sequencing project: providing services to taxonomists for standard genome sequencing and annotation.</title>
        <authorList>
            <consortium name="The Broad Institute Genomics Platform"/>
            <consortium name="The Broad Institute Genome Sequencing Center for Infectious Disease"/>
            <person name="Wu L."/>
            <person name="Ma J."/>
        </authorList>
    </citation>
    <scope>NUCLEOTIDE SEQUENCE [LARGE SCALE GENOMIC DNA]</scope>
    <source>
        <strain evidence="7">CCM 8479</strain>
    </source>
</reference>
<proteinExistence type="predicted"/>
<dbReference type="PANTHER" id="PTHR43280">
    <property type="entry name" value="ARAC-FAMILY TRANSCRIPTIONAL REGULATOR"/>
    <property type="match status" value="1"/>
</dbReference>
<dbReference type="SMART" id="SM00342">
    <property type="entry name" value="HTH_ARAC"/>
    <property type="match status" value="1"/>
</dbReference>
<dbReference type="PROSITE" id="PS01124">
    <property type="entry name" value="HTH_ARAC_FAMILY_2"/>
    <property type="match status" value="1"/>
</dbReference>
<feature type="domain" description="HTH araC/xylS-type" evidence="5">
    <location>
        <begin position="200"/>
        <end position="298"/>
    </location>
</feature>
<accession>A0ABW0DBI2</accession>
<feature type="compositionally biased region" description="Low complexity" evidence="4">
    <location>
        <begin position="7"/>
        <end position="16"/>
    </location>
</feature>
<evidence type="ECO:0000313" key="6">
    <source>
        <dbReference type="EMBL" id="MFC5226671.1"/>
    </source>
</evidence>
<keyword evidence="7" id="KW-1185">Reference proteome</keyword>
<protein>
    <submittedName>
        <fullName evidence="6">Helix-turn-helix domain-containing protein</fullName>
    </submittedName>
</protein>
<dbReference type="SUPFAM" id="SSF46689">
    <property type="entry name" value="Homeodomain-like"/>
    <property type="match status" value="1"/>
</dbReference>